<dbReference type="Pfam" id="PF00356">
    <property type="entry name" value="LacI"/>
    <property type="match status" value="1"/>
</dbReference>
<evidence type="ECO:0000313" key="7">
    <source>
        <dbReference type="Proteomes" id="UP001223743"/>
    </source>
</evidence>
<reference evidence="6 7" key="1">
    <citation type="submission" date="2023-07" db="EMBL/GenBank/DDBJ databases">
        <title>Genomic Encyclopedia of Type Strains, Phase IV (KMG-IV): sequencing the most valuable type-strain genomes for metagenomic binning, comparative biology and taxonomic classification.</title>
        <authorList>
            <person name="Goeker M."/>
        </authorList>
    </citation>
    <scope>NUCLEOTIDE SEQUENCE [LARGE SCALE GENOMIC DNA]</scope>
    <source>
        <strain evidence="6 7">B1-1</strain>
    </source>
</reference>
<keyword evidence="4" id="KW-0804">Transcription</keyword>
<dbReference type="PANTHER" id="PTHR30146:SF95">
    <property type="entry name" value="RIBOSE OPERON REPRESSOR"/>
    <property type="match status" value="1"/>
</dbReference>
<evidence type="ECO:0000313" key="6">
    <source>
        <dbReference type="EMBL" id="MDQ0517742.1"/>
    </source>
</evidence>
<dbReference type="PANTHER" id="PTHR30146">
    <property type="entry name" value="LACI-RELATED TRANSCRIPTIONAL REPRESSOR"/>
    <property type="match status" value="1"/>
</dbReference>
<dbReference type="RefSeq" id="WP_266282821.1">
    <property type="nucleotide sequence ID" value="NZ_JAPKNF010000002.1"/>
</dbReference>
<evidence type="ECO:0000256" key="1">
    <source>
        <dbReference type="ARBA" id="ARBA00022491"/>
    </source>
</evidence>
<dbReference type="SUPFAM" id="SSF47413">
    <property type="entry name" value="lambda repressor-like DNA-binding domains"/>
    <property type="match status" value="1"/>
</dbReference>
<dbReference type="CDD" id="cd01392">
    <property type="entry name" value="HTH_LacI"/>
    <property type="match status" value="1"/>
</dbReference>
<dbReference type="PROSITE" id="PS50932">
    <property type="entry name" value="HTH_LACI_2"/>
    <property type="match status" value="1"/>
</dbReference>
<dbReference type="InterPro" id="IPR000843">
    <property type="entry name" value="HTH_LacI"/>
</dbReference>
<dbReference type="InterPro" id="IPR028082">
    <property type="entry name" value="Peripla_BP_I"/>
</dbReference>
<organism evidence="6 7">
    <name type="scientific">Kaistia geumhonensis</name>
    <dbReference type="NCBI Taxonomy" id="410839"/>
    <lineage>
        <taxon>Bacteria</taxon>
        <taxon>Pseudomonadati</taxon>
        <taxon>Pseudomonadota</taxon>
        <taxon>Alphaproteobacteria</taxon>
        <taxon>Hyphomicrobiales</taxon>
        <taxon>Kaistiaceae</taxon>
        <taxon>Kaistia</taxon>
    </lineage>
</organism>
<keyword evidence="2" id="KW-0805">Transcription regulation</keyword>
<dbReference type="Pfam" id="PF13377">
    <property type="entry name" value="Peripla_BP_3"/>
    <property type="match status" value="1"/>
</dbReference>
<accession>A0ABU0MA11</accession>
<evidence type="ECO:0000256" key="4">
    <source>
        <dbReference type="ARBA" id="ARBA00023163"/>
    </source>
</evidence>
<dbReference type="InterPro" id="IPR046335">
    <property type="entry name" value="LacI/GalR-like_sensor"/>
</dbReference>
<dbReference type="Proteomes" id="UP001223743">
    <property type="component" value="Unassembled WGS sequence"/>
</dbReference>
<evidence type="ECO:0000256" key="2">
    <source>
        <dbReference type="ARBA" id="ARBA00023015"/>
    </source>
</evidence>
<evidence type="ECO:0000259" key="5">
    <source>
        <dbReference type="PROSITE" id="PS50932"/>
    </source>
</evidence>
<sequence>MKRISSRATSFDVAALAGVSQSAVSRAFTPGSSIAEEKRAKVLEAARKLNYVPNSIASSLTTKRTNIIALILGNMGNPFYVHVLHEFSRRLQALGRQVLIFTVDPGSESDEAILRALQYQIDGVILTAAQLSTRMTSLCHDRGIPIVLFNRYIPGSDASGVRCDNVGGGRLIAEAFLAAGAKSFAMITGDPKGTTSQDRVRGFVERLMEEGIRRSEIEEVGGQSSYDGAARAALTLFGDRAKPRPDALFGINDIMAMGAIDALRYRLALKIPDDLMVAGFDDIPEARRAPYKLTTVRQPINQMVEQTLALMHLDEPDRPIERGIDMPLASRLIWRSTIPVPPAYRSDVADDAGMDEAG</sequence>
<dbReference type="CDD" id="cd06278">
    <property type="entry name" value="PBP1_LacI-like"/>
    <property type="match status" value="1"/>
</dbReference>
<dbReference type="GO" id="GO:0003677">
    <property type="term" value="F:DNA binding"/>
    <property type="evidence" value="ECO:0007669"/>
    <property type="project" value="UniProtKB-KW"/>
</dbReference>
<dbReference type="SUPFAM" id="SSF53822">
    <property type="entry name" value="Periplasmic binding protein-like I"/>
    <property type="match status" value="1"/>
</dbReference>
<protein>
    <submittedName>
        <fullName evidence="6">DNA-binding LacI/PurR family transcriptional regulator</fullName>
    </submittedName>
</protein>
<keyword evidence="3 6" id="KW-0238">DNA-binding</keyword>
<name>A0ABU0MA11_9HYPH</name>
<dbReference type="EMBL" id="JAUSWJ010000001">
    <property type="protein sequence ID" value="MDQ0517742.1"/>
    <property type="molecule type" value="Genomic_DNA"/>
</dbReference>
<evidence type="ECO:0000256" key="3">
    <source>
        <dbReference type="ARBA" id="ARBA00023125"/>
    </source>
</evidence>
<comment type="caution">
    <text evidence="6">The sequence shown here is derived from an EMBL/GenBank/DDBJ whole genome shotgun (WGS) entry which is preliminary data.</text>
</comment>
<feature type="domain" description="HTH lacI-type" evidence="5">
    <location>
        <begin position="8"/>
        <end position="62"/>
    </location>
</feature>
<keyword evidence="7" id="KW-1185">Reference proteome</keyword>
<proteinExistence type="predicted"/>
<dbReference type="InterPro" id="IPR010982">
    <property type="entry name" value="Lambda_DNA-bd_dom_sf"/>
</dbReference>
<dbReference type="Gene3D" id="1.10.260.40">
    <property type="entry name" value="lambda repressor-like DNA-binding domains"/>
    <property type="match status" value="1"/>
</dbReference>
<dbReference type="Gene3D" id="3.40.50.2300">
    <property type="match status" value="2"/>
</dbReference>
<dbReference type="SMART" id="SM00354">
    <property type="entry name" value="HTH_LACI"/>
    <property type="match status" value="1"/>
</dbReference>
<gene>
    <name evidence="6" type="ORF">QO015_003355</name>
</gene>
<keyword evidence="1" id="KW-0678">Repressor</keyword>